<evidence type="ECO:0000313" key="1">
    <source>
        <dbReference type="EMBL" id="MFC3477968.1"/>
    </source>
</evidence>
<dbReference type="EMBL" id="JBHRWN010000002">
    <property type="protein sequence ID" value="MFC3477968.1"/>
    <property type="molecule type" value="Genomic_DNA"/>
</dbReference>
<name>A0ABD5NFF7_9EURY</name>
<reference evidence="1 2" key="1">
    <citation type="journal article" date="2019" name="Int. J. Syst. Evol. Microbiol.">
        <title>The Global Catalogue of Microorganisms (GCM) 10K type strain sequencing project: providing services to taxonomists for standard genome sequencing and annotation.</title>
        <authorList>
            <consortium name="The Broad Institute Genomics Platform"/>
            <consortium name="The Broad Institute Genome Sequencing Center for Infectious Disease"/>
            <person name="Wu L."/>
            <person name="Ma J."/>
        </authorList>
    </citation>
    <scope>NUCLEOTIDE SEQUENCE [LARGE SCALE GENOMIC DNA]</scope>
    <source>
        <strain evidence="1 2">CGMCC 1.12562</strain>
    </source>
</reference>
<evidence type="ECO:0000313" key="2">
    <source>
        <dbReference type="Proteomes" id="UP001595660"/>
    </source>
</evidence>
<dbReference type="GeneID" id="69119039"/>
<sequence length="59" mass="6778">MVEHCDKCGTSLDPEQPRHQRYVFEAAADDTETTTGRLCSDCFFEFEEWLETKSVTESA</sequence>
<organism evidence="1 2">
    <name type="scientific">Halobacterium litoreum</name>
    <dbReference type="NCBI Taxonomy" id="2039234"/>
    <lineage>
        <taxon>Archaea</taxon>
        <taxon>Methanobacteriati</taxon>
        <taxon>Methanobacteriota</taxon>
        <taxon>Stenosarchaea group</taxon>
        <taxon>Halobacteria</taxon>
        <taxon>Halobacteriales</taxon>
        <taxon>Halobacteriaceae</taxon>
        <taxon>Halobacterium</taxon>
    </lineage>
</organism>
<proteinExistence type="predicted"/>
<gene>
    <name evidence="1" type="ORF">ACFOKC_09530</name>
</gene>
<protein>
    <recommendedName>
        <fullName evidence="3">Small CPxCG-related zinc finger protein</fullName>
    </recommendedName>
</protein>
<keyword evidence="2" id="KW-1185">Reference proteome</keyword>
<comment type="caution">
    <text evidence="1">The sequence shown here is derived from an EMBL/GenBank/DDBJ whole genome shotgun (WGS) entry which is preliminary data.</text>
</comment>
<dbReference type="Proteomes" id="UP001595660">
    <property type="component" value="Unassembled WGS sequence"/>
</dbReference>
<dbReference type="RefSeq" id="WP_232570914.1">
    <property type="nucleotide sequence ID" value="NZ_CP089466.1"/>
</dbReference>
<evidence type="ECO:0008006" key="3">
    <source>
        <dbReference type="Google" id="ProtNLM"/>
    </source>
</evidence>
<accession>A0ABD5NFF7</accession>
<dbReference type="AlphaFoldDB" id="A0ABD5NFF7"/>